<proteinExistence type="inferred from homology"/>
<organism evidence="6 7">
    <name type="scientific">Kurthia sibirica</name>
    <dbReference type="NCBI Taxonomy" id="202750"/>
    <lineage>
        <taxon>Bacteria</taxon>
        <taxon>Bacillati</taxon>
        <taxon>Bacillota</taxon>
        <taxon>Bacilli</taxon>
        <taxon>Bacillales</taxon>
        <taxon>Caryophanaceae</taxon>
        <taxon>Kurthia</taxon>
    </lineage>
</organism>
<keyword evidence="7" id="KW-1185">Reference proteome</keyword>
<keyword evidence="3" id="KW-0238">DNA-binding</keyword>
<comment type="similarity">
    <text evidence="1">Belongs to the LysR transcriptional regulatory family.</text>
</comment>
<dbReference type="InterPro" id="IPR050950">
    <property type="entry name" value="HTH-type_LysR_regulators"/>
</dbReference>
<evidence type="ECO:0000256" key="4">
    <source>
        <dbReference type="ARBA" id="ARBA00023163"/>
    </source>
</evidence>
<name>A0A2U3AFE8_9BACL</name>
<reference evidence="6 7" key="1">
    <citation type="submission" date="2018-05" db="EMBL/GenBank/DDBJ databases">
        <title>Kurthia sibirica genome sequence.</title>
        <authorList>
            <person name="Maclea K.S."/>
            <person name="Goen A.E."/>
        </authorList>
    </citation>
    <scope>NUCLEOTIDE SEQUENCE [LARGE SCALE GENOMIC DNA]</scope>
    <source>
        <strain evidence="6 7">ATCC 49154</strain>
    </source>
</reference>
<dbReference type="EMBL" id="QFVR01000037">
    <property type="protein sequence ID" value="PWI23250.1"/>
    <property type="molecule type" value="Genomic_DNA"/>
</dbReference>
<dbReference type="OrthoDB" id="9803735at2"/>
<dbReference type="InterPro" id="IPR036390">
    <property type="entry name" value="WH_DNA-bd_sf"/>
</dbReference>
<dbReference type="PANTHER" id="PTHR30419:SF8">
    <property type="entry name" value="NITROGEN ASSIMILATION TRANSCRIPTIONAL ACTIVATOR-RELATED"/>
    <property type="match status" value="1"/>
</dbReference>
<dbReference type="PROSITE" id="PS50931">
    <property type="entry name" value="HTH_LYSR"/>
    <property type="match status" value="1"/>
</dbReference>
<dbReference type="InterPro" id="IPR036388">
    <property type="entry name" value="WH-like_DNA-bd_sf"/>
</dbReference>
<dbReference type="RefSeq" id="WP_109307443.1">
    <property type="nucleotide sequence ID" value="NZ_BJUF01000076.1"/>
</dbReference>
<dbReference type="FunFam" id="1.10.10.10:FF:000001">
    <property type="entry name" value="LysR family transcriptional regulator"/>
    <property type="match status" value="1"/>
</dbReference>
<dbReference type="Gene3D" id="1.10.10.10">
    <property type="entry name" value="Winged helix-like DNA-binding domain superfamily/Winged helix DNA-binding domain"/>
    <property type="match status" value="1"/>
</dbReference>
<evidence type="ECO:0000256" key="2">
    <source>
        <dbReference type="ARBA" id="ARBA00023015"/>
    </source>
</evidence>
<sequence>MEIKDMLAFVAVVEYGSYTKASVATFVSQPSLSKSIQRLESLLDIELLRRSTRLLELTDAGDIVYHQILKIVRNIDDMQHQLHDLKNTQRGKLKVGMPPLLAALYFMGISELFHHEYPDIEVELMEYEAKEILQFVDTDKVDLAIVMLPVDEKKYDITPFMTEEFGVYVDKNHPLAHHKSLTVAALANEKFVMIAENYALHNVIVELCRKNGFSPNIVYKSSQWNLLVELVASKRGISILPIIVNDKQVNDQVVVIPFENNTAPWELVTITKKNMYQSFAVRSFLQISQSFLHSLPRVLNV</sequence>
<keyword evidence="2" id="KW-0805">Transcription regulation</keyword>
<dbReference type="GO" id="GO:0005829">
    <property type="term" value="C:cytosol"/>
    <property type="evidence" value="ECO:0007669"/>
    <property type="project" value="TreeGrafter"/>
</dbReference>
<accession>A0A2U3AFE8</accession>
<protein>
    <submittedName>
        <fullName evidence="6">LysR family transcriptional regulator</fullName>
    </submittedName>
</protein>
<dbReference type="Pfam" id="PF03466">
    <property type="entry name" value="LysR_substrate"/>
    <property type="match status" value="1"/>
</dbReference>
<dbReference type="PANTHER" id="PTHR30419">
    <property type="entry name" value="HTH-TYPE TRANSCRIPTIONAL REGULATOR YBHD"/>
    <property type="match status" value="1"/>
</dbReference>
<comment type="caution">
    <text evidence="6">The sequence shown here is derived from an EMBL/GenBank/DDBJ whole genome shotgun (WGS) entry which is preliminary data.</text>
</comment>
<dbReference type="GO" id="GO:0003700">
    <property type="term" value="F:DNA-binding transcription factor activity"/>
    <property type="evidence" value="ECO:0007669"/>
    <property type="project" value="InterPro"/>
</dbReference>
<dbReference type="Proteomes" id="UP000245938">
    <property type="component" value="Unassembled WGS sequence"/>
</dbReference>
<keyword evidence="4" id="KW-0804">Transcription</keyword>
<dbReference type="SUPFAM" id="SSF53850">
    <property type="entry name" value="Periplasmic binding protein-like II"/>
    <property type="match status" value="1"/>
</dbReference>
<dbReference type="InterPro" id="IPR005119">
    <property type="entry name" value="LysR_subst-bd"/>
</dbReference>
<evidence type="ECO:0000313" key="7">
    <source>
        <dbReference type="Proteomes" id="UP000245938"/>
    </source>
</evidence>
<dbReference type="GO" id="GO:0003677">
    <property type="term" value="F:DNA binding"/>
    <property type="evidence" value="ECO:0007669"/>
    <property type="project" value="UniProtKB-KW"/>
</dbReference>
<evidence type="ECO:0000256" key="1">
    <source>
        <dbReference type="ARBA" id="ARBA00009437"/>
    </source>
</evidence>
<dbReference type="PRINTS" id="PR00039">
    <property type="entry name" value="HTHLYSR"/>
</dbReference>
<dbReference type="SUPFAM" id="SSF46785">
    <property type="entry name" value="Winged helix' DNA-binding domain"/>
    <property type="match status" value="1"/>
</dbReference>
<dbReference type="AlphaFoldDB" id="A0A2U3AFE8"/>
<dbReference type="InterPro" id="IPR000847">
    <property type="entry name" value="LysR_HTH_N"/>
</dbReference>
<evidence type="ECO:0000256" key="3">
    <source>
        <dbReference type="ARBA" id="ARBA00023125"/>
    </source>
</evidence>
<evidence type="ECO:0000313" key="6">
    <source>
        <dbReference type="EMBL" id="PWI23250.1"/>
    </source>
</evidence>
<feature type="domain" description="HTH lysR-type" evidence="5">
    <location>
        <begin position="1"/>
        <end position="58"/>
    </location>
</feature>
<gene>
    <name evidence="6" type="ORF">DEX24_16295</name>
</gene>
<evidence type="ECO:0000259" key="5">
    <source>
        <dbReference type="PROSITE" id="PS50931"/>
    </source>
</evidence>
<dbReference type="Pfam" id="PF00126">
    <property type="entry name" value="HTH_1"/>
    <property type="match status" value="1"/>
</dbReference>
<dbReference type="Gene3D" id="3.40.190.290">
    <property type="match status" value="1"/>
</dbReference>